<keyword evidence="3 5" id="KW-1133">Transmembrane helix</keyword>
<evidence type="ECO:0000256" key="4">
    <source>
        <dbReference type="ARBA" id="ARBA00023136"/>
    </source>
</evidence>
<name>A0ABT9JAP2_9RHOB</name>
<dbReference type="EMBL" id="JAVAMQ010000004">
    <property type="protein sequence ID" value="MDP5306739.1"/>
    <property type="molecule type" value="Genomic_DNA"/>
</dbReference>
<gene>
    <name evidence="6" type="ORF">Q5Y72_06505</name>
</gene>
<evidence type="ECO:0000313" key="6">
    <source>
        <dbReference type="EMBL" id="MDP5306739.1"/>
    </source>
</evidence>
<evidence type="ECO:0000256" key="5">
    <source>
        <dbReference type="SAM" id="Phobius"/>
    </source>
</evidence>
<protein>
    <submittedName>
        <fullName evidence="6">Uncharacterized protein</fullName>
    </submittedName>
</protein>
<accession>A0ABT9JAP2</accession>
<keyword evidence="7" id="KW-1185">Reference proteome</keyword>
<dbReference type="SUPFAM" id="SSF161098">
    <property type="entry name" value="MetI-like"/>
    <property type="match status" value="1"/>
</dbReference>
<proteinExistence type="predicted"/>
<feature type="transmembrane region" description="Helical" evidence="5">
    <location>
        <begin position="12"/>
        <end position="36"/>
    </location>
</feature>
<keyword evidence="4 5" id="KW-0472">Membrane</keyword>
<reference evidence="6 7" key="1">
    <citation type="submission" date="2023-08" db="EMBL/GenBank/DDBJ databases">
        <authorList>
            <person name="Park J.-S."/>
        </authorList>
    </citation>
    <scope>NUCLEOTIDE SEQUENCE [LARGE SCALE GENOMIC DNA]</scope>
    <source>
        <strain evidence="6 7">2205BS29-5</strain>
    </source>
</reference>
<comment type="caution">
    <text evidence="6">The sequence shown here is derived from an EMBL/GenBank/DDBJ whole genome shotgun (WGS) entry which is preliminary data.</text>
</comment>
<dbReference type="Proteomes" id="UP001224997">
    <property type="component" value="Unassembled WGS sequence"/>
</dbReference>
<evidence type="ECO:0000256" key="2">
    <source>
        <dbReference type="ARBA" id="ARBA00022692"/>
    </source>
</evidence>
<sequence length="332" mass="35096">MMVFRHIIGPCAMPGIMAGWIITVMLTAGSAVTPILPGGKNSGWSTGQICNRFVTRCTGDAGAIFGVLPRAFASRVTWPGLRVTAQSLATTVAEGEAMARAPSYATLRLICRTCGAAVLLYRVAAVLAAGIVAFNDTMFPPPPRRGFTPWFFNGNQRKEGRFHGDRLLRGLWQFLYTGGDRLGAGGCGGNLQRRPVRTEGVPVQERALRAVGVGAGDPGVILVISILVCASTIADGIDAAIGVNRRWLRPEIPLIVPGPFWLLTTITSLEIAARSPGCRPAARADDGDGALAVPGAVLGLRGGVSRPAREFQHHADARRIGRGWPSPGTSAW</sequence>
<dbReference type="RefSeq" id="WP_305962580.1">
    <property type="nucleotide sequence ID" value="NZ_JAVAMQ010000004.1"/>
</dbReference>
<dbReference type="InterPro" id="IPR035906">
    <property type="entry name" value="MetI-like_sf"/>
</dbReference>
<evidence type="ECO:0000313" key="7">
    <source>
        <dbReference type="Proteomes" id="UP001224997"/>
    </source>
</evidence>
<keyword evidence="2 5" id="KW-0812">Transmembrane</keyword>
<comment type="subcellular location">
    <subcellularLocation>
        <location evidence="1">Membrane</location>
        <topology evidence="1">Multi-pass membrane protein</topology>
    </subcellularLocation>
</comment>
<organism evidence="6 7">
    <name type="scientific">Paracoccus spongiarum</name>
    <dbReference type="NCBI Taxonomy" id="3064387"/>
    <lineage>
        <taxon>Bacteria</taxon>
        <taxon>Pseudomonadati</taxon>
        <taxon>Pseudomonadota</taxon>
        <taxon>Alphaproteobacteria</taxon>
        <taxon>Rhodobacterales</taxon>
        <taxon>Paracoccaceae</taxon>
        <taxon>Paracoccus</taxon>
    </lineage>
</organism>
<evidence type="ECO:0000256" key="3">
    <source>
        <dbReference type="ARBA" id="ARBA00022989"/>
    </source>
</evidence>
<evidence type="ECO:0000256" key="1">
    <source>
        <dbReference type="ARBA" id="ARBA00004141"/>
    </source>
</evidence>